<feature type="region of interest" description="Disordered" evidence="1">
    <location>
        <begin position="26"/>
        <end position="97"/>
    </location>
</feature>
<feature type="compositionally biased region" description="Basic and acidic residues" evidence="1">
    <location>
        <begin position="45"/>
        <end position="77"/>
    </location>
</feature>
<proteinExistence type="predicted"/>
<protein>
    <submittedName>
        <fullName evidence="2">Uncharacterized protein</fullName>
    </submittedName>
</protein>
<sequence length="288" mass="32251">MGKRRNQKAQGMSQMTYECEQIQDKGTSFELETDDQCSFPVESAVENHSEFGGDHISEKDKRTHMRNEDLNETRASDSDYNAGQNRSGEATEKRSRRLNASVHVLPATREWQKALQGVDHGDIRGENAEMAKEDSIDLTGRIVSAVSNAMQGYMNEVSGTMRSLENVLQGLVAKAKSPSCENTLAEESRDSIVEKRRRNREVHSTRTRMSHDSKGKADDSTSSSDGSDVEVEGYSSGISRFSLNMGQATRFRTARSHSVRLPAFTGKESWNVWINSKFYANQDTFQCT</sequence>
<dbReference type="EMBL" id="JBJQND010000018">
    <property type="protein sequence ID" value="KAL3836265.1"/>
    <property type="molecule type" value="Genomic_DNA"/>
</dbReference>
<dbReference type="AlphaFoldDB" id="A0ABD3THT6"/>
<name>A0ABD3THT6_SINWO</name>
<accession>A0ABD3THT6</accession>
<feature type="region of interest" description="Disordered" evidence="1">
    <location>
        <begin position="175"/>
        <end position="231"/>
    </location>
</feature>
<evidence type="ECO:0000256" key="1">
    <source>
        <dbReference type="SAM" id="MobiDB-lite"/>
    </source>
</evidence>
<comment type="caution">
    <text evidence="2">The sequence shown here is derived from an EMBL/GenBank/DDBJ whole genome shotgun (WGS) entry which is preliminary data.</text>
</comment>
<dbReference type="Proteomes" id="UP001634394">
    <property type="component" value="Unassembled WGS sequence"/>
</dbReference>
<organism evidence="2 3">
    <name type="scientific">Sinanodonta woodiana</name>
    <name type="common">Chinese pond mussel</name>
    <name type="synonym">Anodonta woodiana</name>
    <dbReference type="NCBI Taxonomy" id="1069815"/>
    <lineage>
        <taxon>Eukaryota</taxon>
        <taxon>Metazoa</taxon>
        <taxon>Spiralia</taxon>
        <taxon>Lophotrochozoa</taxon>
        <taxon>Mollusca</taxon>
        <taxon>Bivalvia</taxon>
        <taxon>Autobranchia</taxon>
        <taxon>Heteroconchia</taxon>
        <taxon>Palaeoheterodonta</taxon>
        <taxon>Unionida</taxon>
        <taxon>Unionoidea</taxon>
        <taxon>Unionidae</taxon>
        <taxon>Unioninae</taxon>
        <taxon>Sinanodonta</taxon>
    </lineage>
</organism>
<keyword evidence="3" id="KW-1185">Reference proteome</keyword>
<reference evidence="2 3" key="1">
    <citation type="submission" date="2024-11" db="EMBL/GenBank/DDBJ databases">
        <title>Chromosome-level genome assembly of the freshwater bivalve Anodonta woodiana.</title>
        <authorList>
            <person name="Chen X."/>
        </authorList>
    </citation>
    <scope>NUCLEOTIDE SEQUENCE [LARGE SCALE GENOMIC DNA]</scope>
    <source>
        <strain evidence="2">MN2024</strain>
        <tissue evidence="2">Gills</tissue>
    </source>
</reference>
<evidence type="ECO:0000313" key="3">
    <source>
        <dbReference type="Proteomes" id="UP001634394"/>
    </source>
</evidence>
<feature type="compositionally biased region" description="Basic and acidic residues" evidence="1">
    <location>
        <begin position="201"/>
        <end position="219"/>
    </location>
</feature>
<gene>
    <name evidence="2" type="ORF">ACJMK2_021703</name>
</gene>
<evidence type="ECO:0000313" key="2">
    <source>
        <dbReference type="EMBL" id="KAL3836265.1"/>
    </source>
</evidence>
<feature type="compositionally biased region" description="Polar residues" evidence="1">
    <location>
        <begin position="78"/>
        <end position="88"/>
    </location>
</feature>